<accession>A0ABN1IMV8</accession>
<reference evidence="2 3" key="1">
    <citation type="journal article" date="2019" name="Int. J. Syst. Evol. Microbiol.">
        <title>The Global Catalogue of Microorganisms (GCM) 10K type strain sequencing project: providing services to taxonomists for standard genome sequencing and annotation.</title>
        <authorList>
            <consortium name="The Broad Institute Genomics Platform"/>
            <consortium name="The Broad Institute Genome Sequencing Center for Infectious Disease"/>
            <person name="Wu L."/>
            <person name="Ma J."/>
        </authorList>
    </citation>
    <scope>NUCLEOTIDE SEQUENCE [LARGE SCALE GENOMIC DNA]</scope>
    <source>
        <strain evidence="2 3">JCM 1405</strain>
    </source>
</reference>
<evidence type="ECO:0000313" key="2">
    <source>
        <dbReference type="EMBL" id="GAA0717297.1"/>
    </source>
</evidence>
<keyword evidence="3" id="KW-1185">Reference proteome</keyword>
<dbReference type="Pfam" id="PF10779">
    <property type="entry name" value="XhlA"/>
    <property type="match status" value="1"/>
</dbReference>
<dbReference type="EMBL" id="BAAACF010000001">
    <property type="protein sequence ID" value="GAA0717297.1"/>
    <property type="molecule type" value="Genomic_DNA"/>
</dbReference>
<sequence>MHDEIIQLKVSEHDKRIELHDKRLDKLEHYKSKTEAKIESLCEQITSLVVTMRWFIGLLVGSFASFFFYSIQQGLFK</sequence>
<evidence type="ECO:0000313" key="3">
    <source>
        <dbReference type="Proteomes" id="UP001500339"/>
    </source>
</evidence>
<gene>
    <name evidence="2" type="ORF">GCM10008905_02800</name>
</gene>
<keyword evidence="1" id="KW-0812">Transmembrane</keyword>
<dbReference type="InterPro" id="IPR019715">
    <property type="entry name" value="Haemolysin_XhlA"/>
</dbReference>
<proteinExistence type="predicted"/>
<feature type="transmembrane region" description="Helical" evidence="1">
    <location>
        <begin position="54"/>
        <end position="71"/>
    </location>
</feature>
<keyword evidence="1" id="KW-1133">Transmembrane helix</keyword>
<keyword evidence="1" id="KW-0472">Membrane</keyword>
<name>A0ABN1IMV8_9CLOT</name>
<organism evidence="2 3">
    <name type="scientific">Clostridium malenominatum</name>
    <dbReference type="NCBI Taxonomy" id="1539"/>
    <lineage>
        <taxon>Bacteria</taxon>
        <taxon>Bacillati</taxon>
        <taxon>Bacillota</taxon>
        <taxon>Clostridia</taxon>
        <taxon>Eubacteriales</taxon>
        <taxon>Clostridiaceae</taxon>
        <taxon>Clostridium</taxon>
    </lineage>
</organism>
<evidence type="ECO:0000256" key="1">
    <source>
        <dbReference type="SAM" id="Phobius"/>
    </source>
</evidence>
<dbReference type="RefSeq" id="WP_343765680.1">
    <property type="nucleotide sequence ID" value="NZ_BAAACF010000001.1"/>
</dbReference>
<comment type="caution">
    <text evidence="2">The sequence shown here is derived from an EMBL/GenBank/DDBJ whole genome shotgun (WGS) entry which is preliminary data.</text>
</comment>
<dbReference type="Proteomes" id="UP001500339">
    <property type="component" value="Unassembled WGS sequence"/>
</dbReference>
<protein>
    <submittedName>
        <fullName evidence="2">Hemolysin XhlA family protein</fullName>
    </submittedName>
</protein>